<dbReference type="Proteomes" id="UP001597196">
    <property type="component" value="Unassembled WGS sequence"/>
</dbReference>
<keyword evidence="8 9" id="KW-0472">Membrane</keyword>
<name>A0ABW4CHL7_9LACO</name>
<feature type="transmembrane region" description="Helical" evidence="9">
    <location>
        <begin position="56"/>
        <end position="82"/>
    </location>
</feature>
<feature type="transmembrane region" description="Helical" evidence="9">
    <location>
        <begin position="206"/>
        <end position="236"/>
    </location>
</feature>
<evidence type="ECO:0000256" key="6">
    <source>
        <dbReference type="ARBA" id="ARBA00022692"/>
    </source>
</evidence>
<evidence type="ECO:0000313" key="11">
    <source>
        <dbReference type="Proteomes" id="UP001597196"/>
    </source>
</evidence>
<evidence type="ECO:0000256" key="3">
    <source>
        <dbReference type="ARBA" id="ARBA00022475"/>
    </source>
</evidence>
<feature type="transmembrane region" description="Helical" evidence="9">
    <location>
        <begin position="30"/>
        <end position="49"/>
    </location>
</feature>
<sequence>MSAITIILVLIVAFFAGMEGILDEFEFHQPIIACALIGLVTGHPVEGLLLGGQLQLIALGWMNVGAAVAPDAALASVAAAILVTMKGSDVDTAVALAMPLAVAGLVLTIFVRSITVGLAHGADNQAKKGSFRGVEAYHLTALMLQGLRIVIPAALVIAIPAETVQGVLNAIPEVIKFGLQAGGGMIVAVGYAMVINMMATPALWPWFFIGFAMSAVSEISLIGMGIIGVCLALVYLQLSPKFNGGGGNSGGNAGGAGGDPLDDILNDYE</sequence>
<protein>
    <submittedName>
        <fullName evidence="10">PTS mannose/fructose/sorbose transporter subunit IIC</fullName>
    </submittedName>
</protein>
<gene>
    <name evidence="10" type="ORF">ACFQ4P_05170</name>
</gene>
<evidence type="ECO:0000256" key="9">
    <source>
        <dbReference type="SAM" id="Phobius"/>
    </source>
</evidence>
<keyword evidence="2" id="KW-0813">Transport</keyword>
<keyword evidence="4" id="KW-0762">Sugar transport</keyword>
<organism evidence="10 11">
    <name type="scientific">Lacticaseibacillus mingshuiensis</name>
    <dbReference type="NCBI Taxonomy" id="2799574"/>
    <lineage>
        <taxon>Bacteria</taxon>
        <taxon>Bacillati</taxon>
        <taxon>Bacillota</taxon>
        <taxon>Bacilli</taxon>
        <taxon>Lactobacillales</taxon>
        <taxon>Lactobacillaceae</taxon>
        <taxon>Lacticaseibacillus</taxon>
    </lineage>
</organism>
<comment type="caution">
    <text evidence="10">The sequence shown here is derived from an EMBL/GenBank/DDBJ whole genome shotgun (WGS) entry which is preliminary data.</text>
</comment>
<feature type="transmembrane region" description="Helical" evidence="9">
    <location>
        <begin position="136"/>
        <end position="159"/>
    </location>
</feature>
<dbReference type="EMBL" id="JBHTOC010000006">
    <property type="protein sequence ID" value="MFD1429636.1"/>
    <property type="molecule type" value="Genomic_DNA"/>
</dbReference>
<dbReference type="InterPro" id="IPR004700">
    <property type="entry name" value="PTS_IIC_man"/>
</dbReference>
<proteinExistence type="predicted"/>
<keyword evidence="11" id="KW-1185">Reference proteome</keyword>
<evidence type="ECO:0000256" key="4">
    <source>
        <dbReference type="ARBA" id="ARBA00022597"/>
    </source>
</evidence>
<keyword evidence="5" id="KW-0598">Phosphotransferase system</keyword>
<evidence type="ECO:0000256" key="5">
    <source>
        <dbReference type="ARBA" id="ARBA00022683"/>
    </source>
</evidence>
<dbReference type="InterPro" id="IPR050303">
    <property type="entry name" value="GatZ_KbaZ_carbometab"/>
</dbReference>
<dbReference type="PROSITE" id="PS51106">
    <property type="entry name" value="PTS_EIIC_TYPE_4"/>
    <property type="match status" value="1"/>
</dbReference>
<comment type="subcellular location">
    <subcellularLocation>
        <location evidence="1">Cell membrane</location>
        <topology evidence="1">Multi-pass membrane protein</topology>
    </subcellularLocation>
</comment>
<keyword evidence="3" id="KW-1003">Cell membrane</keyword>
<reference evidence="11" key="1">
    <citation type="journal article" date="2019" name="Int. J. Syst. Evol. Microbiol.">
        <title>The Global Catalogue of Microorganisms (GCM) 10K type strain sequencing project: providing services to taxonomists for standard genome sequencing and annotation.</title>
        <authorList>
            <consortium name="The Broad Institute Genomics Platform"/>
            <consortium name="The Broad Institute Genome Sequencing Center for Infectious Disease"/>
            <person name="Wu L."/>
            <person name="Ma J."/>
        </authorList>
    </citation>
    <scope>NUCLEOTIDE SEQUENCE [LARGE SCALE GENOMIC DNA]</scope>
    <source>
        <strain evidence="11">CCM 8980</strain>
    </source>
</reference>
<dbReference type="RefSeq" id="WP_125696332.1">
    <property type="nucleotide sequence ID" value="NZ_BOLQ01000008.1"/>
</dbReference>
<feature type="transmembrane region" description="Helical" evidence="9">
    <location>
        <begin position="94"/>
        <end position="115"/>
    </location>
</feature>
<dbReference type="PANTHER" id="PTHR32502:SF4">
    <property type="entry name" value="PTS SYSTEM MANNOSE-SPECIFIC EIIC COMPONENT"/>
    <property type="match status" value="1"/>
</dbReference>
<evidence type="ECO:0000313" key="10">
    <source>
        <dbReference type="EMBL" id="MFD1429636.1"/>
    </source>
</evidence>
<keyword evidence="6 9" id="KW-0812">Transmembrane</keyword>
<evidence type="ECO:0000256" key="7">
    <source>
        <dbReference type="ARBA" id="ARBA00022989"/>
    </source>
</evidence>
<keyword evidence="7 9" id="KW-1133">Transmembrane helix</keyword>
<dbReference type="PANTHER" id="PTHR32502">
    <property type="entry name" value="N-ACETYLGALACTOSAMINE PERMEASE II COMPONENT-RELATED"/>
    <property type="match status" value="1"/>
</dbReference>
<feature type="transmembrane region" description="Helical" evidence="9">
    <location>
        <begin position="179"/>
        <end position="199"/>
    </location>
</feature>
<dbReference type="NCBIfam" id="NF011647">
    <property type="entry name" value="PRK15065.1"/>
    <property type="match status" value="1"/>
</dbReference>
<accession>A0ABW4CHL7</accession>
<evidence type="ECO:0000256" key="2">
    <source>
        <dbReference type="ARBA" id="ARBA00022448"/>
    </source>
</evidence>
<evidence type="ECO:0000256" key="8">
    <source>
        <dbReference type="ARBA" id="ARBA00023136"/>
    </source>
</evidence>
<dbReference type="Pfam" id="PF03609">
    <property type="entry name" value="EII-Sor"/>
    <property type="match status" value="1"/>
</dbReference>
<evidence type="ECO:0000256" key="1">
    <source>
        <dbReference type="ARBA" id="ARBA00004651"/>
    </source>
</evidence>